<evidence type="ECO:0000259" key="10">
    <source>
        <dbReference type="PROSITE" id="PS50893"/>
    </source>
</evidence>
<dbReference type="GO" id="GO:0005524">
    <property type="term" value="F:ATP binding"/>
    <property type="evidence" value="ECO:0007669"/>
    <property type="project" value="UniProtKB-KW"/>
</dbReference>
<dbReference type="Gene3D" id="3.40.50.300">
    <property type="entry name" value="P-loop containing nucleotide triphosphate hydrolases"/>
    <property type="match status" value="1"/>
</dbReference>
<comment type="caution">
    <text evidence="11">The sequence shown here is derived from an EMBL/GenBank/DDBJ whole genome shotgun (WGS) entry which is preliminary data.</text>
</comment>
<gene>
    <name evidence="11" type="ORF">EF806_02245</name>
</gene>
<evidence type="ECO:0000256" key="2">
    <source>
        <dbReference type="ARBA" id="ARBA00005417"/>
    </source>
</evidence>
<dbReference type="GO" id="GO:0042626">
    <property type="term" value="F:ATPase-coupled transmembrane transporter activity"/>
    <property type="evidence" value="ECO:0007669"/>
    <property type="project" value="TreeGrafter"/>
</dbReference>
<comment type="function">
    <text evidence="9">Probably part of an ABC transporter complex. Responsible for energy coupling to the transport system.</text>
</comment>
<feature type="domain" description="ABC transporter" evidence="10">
    <location>
        <begin position="7"/>
        <end position="241"/>
    </location>
</feature>
<dbReference type="FunFam" id="3.40.50.300:FF:000224">
    <property type="entry name" value="Energy-coupling factor transporter ATP-binding protein EcfA"/>
    <property type="match status" value="1"/>
</dbReference>
<dbReference type="SUPFAM" id="SSF52540">
    <property type="entry name" value="P-loop containing nucleoside triphosphate hydrolases"/>
    <property type="match status" value="1"/>
</dbReference>
<evidence type="ECO:0000256" key="3">
    <source>
        <dbReference type="ARBA" id="ARBA00022448"/>
    </source>
</evidence>
<name>A0A520KT18_METT2</name>
<dbReference type="SMART" id="SM00382">
    <property type="entry name" value="AAA"/>
    <property type="match status" value="1"/>
</dbReference>
<dbReference type="EMBL" id="RXIF01000004">
    <property type="protein sequence ID" value="RZN64890.1"/>
    <property type="molecule type" value="Genomic_DNA"/>
</dbReference>
<evidence type="ECO:0000256" key="9">
    <source>
        <dbReference type="ARBA" id="ARBA00025157"/>
    </source>
</evidence>
<evidence type="ECO:0000256" key="5">
    <source>
        <dbReference type="ARBA" id="ARBA00022741"/>
    </source>
</evidence>
<dbReference type="Proteomes" id="UP000317158">
    <property type="component" value="Unassembled WGS sequence"/>
</dbReference>
<keyword evidence="5" id="KW-0547">Nucleotide-binding</keyword>
<evidence type="ECO:0000256" key="7">
    <source>
        <dbReference type="ARBA" id="ARBA00022967"/>
    </source>
</evidence>
<protein>
    <submittedName>
        <fullName evidence="11">ATP-binding cassette domain-containing protein</fullName>
    </submittedName>
</protein>
<dbReference type="AlphaFoldDB" id="A0A520KT18"/>
<dbReference type="PANTHER" id="PTHR43553:SF24">
    <property type="entry name" value="ENERGY-COUPLING FACTOR TRANSPORTER ATP-BINDING PROTEIN ECFA1"/>
    <property type="match status" value="1"/>
</dbReference>
<reference evidence="11 12" key="1">
    <citation type="journal article" date="2019" name="Nat. Microbiol.">
        <title>Wide diversity of methane and short-chain alkane metabolisms in uncultured archaea.</title>
        <authorList>
            <person name="Borrel G."/>
            <person name="Adam P.S."/>
            <person name="McKay L.J."/>
            <person name="Chen L.X."/>
            <person name="Sierra-Garcia I.N."/>
            <person name="Sieber C.M."/>
            <person name="Letourneur Q."/>
            <person name="Ghozlane A."/>
            <person name="Andersen G.L."/>
            <person name="Li W.J."/>
            <person name="Hallam S.J."/>
            <person name="Muyzer G."/>
            <person name="de Oliveira V.M."/>
            <person name="Inskeep W.P."/>
            <person name="Banfield J.F."/>
            <person name="Gribaldo S."/>
        </authorList>
    </citation>
    <scope>NUCLEOTIDE SEQUENCE [LARGE SCALE GENOMIC DNA]</scope>
    <source>
        <strain evidence="11">NM1a</strain>
    </source>
</reference>
<dbReference type="PANTHER" id="PTHR43553">
    <property type="entry name" value="HEAVY METAL TRANSPORTER"/>
    <property type="match status" value="1"/>
</dbReference>
<sequence length="282" mass="31851">MNHDPVIKVIDLFYTYPNNTLALDGINFMADKGEKIALIGPNGSGKSTLLYLLDGLLLPIRGEIWIKDKKLNKNNLDRIRPIVGLIFQNQDDQLFSHTVWEDVAFGPRNLGLDDREVEKRVKESLEILGIFNLKDESPYNLSSGQKRLASIAGVLAMNPEIILLDEPTSNLDPSSSSSLIRLLLYLNKEREITLIIATHDIDNVPLFSDKVYVMKKGKFIAEGSPAEIFSKPDVIRDASLRLPRVTHLMEILNKKDGVPIKNPYPLTIGEARREILNHIKYR</sequence>
<evidence type="ECO:0000256" key="1">
    <source>
        <dbReference type="ARBA" id="ARBA00004202"/>
    </source>
</evidence>
<dbReference type="InterPro" id="IPR017871">
    <property type="entry name" value="ABC_transporter-like_CS"/>
</dbReference>
<accession>A0A520KT18</accession>
<dbReference type="InterPro" id="IPR027417">
    <property type="entry name" value="P-loop_NTPase"/>
</dbReference>
<keyword evidence="4" id="KW-1003">Cell membrane</keyword>
<proteinExistence type="inferred from homology"/>
<evidence type="ECO:0000313" key="12">
    <source>
        <dbReference type="Proteomes" id="UP000317158"/>
    </source>
</evidence>
<dbReference type="InterPro" id="IPR015856">
    <property type="entry name" value="ABC_transpr_CbiO/EcfA_su"/>
</dbReference>
<evidence type="ECO:0000313" key="11">
    <source>
        <dbReference type="EMBL" id="RZN64890.1"/>
    </source>
</evidence>
<dbReference type="GO" id="GO:0043190">
    <property type="term" value="C:ATP-binding cassette (ABC) transporter complex"/>
    <property type="evidence" value="ECO:0007669"/>
    <property type="project" value="TreeGrafter"/>
</dbReference>
<dbReference type="Pfam" id="PF00005">
    <property type="entry name" value="ABC_tran"/>
    <property type="match status" value="1"/>
</dbReference>
<dbReference type="InterPro" id="IPR003593">
    <property type="entry name" value="AAA+_ATPase"/>
</dbReference>
<dbReference type="InterPro" id="IPR003439">
    <property type="entry name" value="ABC_transporter-like_ATP-bd"/>
</dbReference>
<dbReference type="InterPro" id="IPR050095">
    <property type="entry name" value="ECF_ABC_transporter_ATP-bd"/>
</dbReference>
<organism evidence="11 12">
    <name type="scientific">Methanoliparum thermophilum</name>
    <dbReference type="NCBI Taxonomy" id="2491083"/>
    <lineage>
        <taxon>Archaea</taxon>
        <taxon>Methanobacteriati</taxon>
        <taxon>Methanobacteriota</taxon>
        <taxon>Candidatus Methanoliparia</taxon>
        <taxon>Candidatus Methanoliparales</taxon>
        <taxon>Candidatus Methanoliparaceae</taxon>
        <taxon>Candidatus Methanoliparum</taxon>
    </lineage>
</organism>
<dbReference type="CDD" id="cd03225">
    <property type="entry name" value="ABC_cobalt_CbiO_domain1"/>
    <property type="match status" value="1"/>
</dbReference>
<comment type="subcellular location">
    <subcellularLocation>
        <location evidence="1">Cell membrane</location>
        <topology evidence="1">Peripheral membrane protein</topology>
    </subcellularLocation>
</comment>
<dbReference type="GO" id="GO:0016887">
    <property type="term" value="F:ATP hydrolysis activity"/>
    <property type="evidence" value="ECO:0007669"/>
    <property type="project" value="InterPro"/>
</dbReference>
<dbReference type="PROSITE" id="PS50893">
    <property type="entry name" value="ABC_TRANSPORTER_2"/>
    <property type="match status" value="1"/>
</dbReference>
<comment type="similarity">
    <text evidence="2">Belongs to the ABC transporter superfamily.</text>
</comment>
<keyword evidence="8" id="KW-0472">Membrane</keyword>
<evidence type="ECO:0000256" key="6">
    <source>
        <dbReference type="ARBA" id="ARBA00022840"/>
    </source>
</evidence>
<evidence type="ECO:0000256" key="8">
    <source>
        <dbReference type="ARBA" id="ARBA00023136"/>
    </source>
</evidence>
<dbReference type="PROSITE" id="PS00211">
    <property type="entry name" value="ABC_TRANSPORTER_1"/>
    <property type="match status" value="1"/>
</dbReference>
<keyword evidence="6 11" id="KW-0067">ATP-binding</keyword>
<keyword evidence="3" id="KW-0813">Transport</keyword>
<evidence type="ECO:0000256" key="4">
    <source>
        <dbReference type="ARBA" id="ARBA00022475"/>
    </source>
</evidence>
<keyword evidence="7" id="KW-1278">Translocase</keyword>